<dbReference type="Proteomes" id="UP000030151">
    <property type="component" value="Unassembled WGS sequence"/>
</dbReference>
<sequence length="324" mass="36054">MFLKSLVTLLGAAVAVQSLPAGESANELEKIASNAGFQRFKYVTEHVRDGDRLSRSSAPNYVWKDSDQNLTADSIKFLQQQEITHVISLNHEANNENITTALQNVGIAYTPLPIVDFGTPTLEDFQKGYEGFKNHRSGTLVWCGFGHGRTGTMISALQIYIEHEKPSPQLLTRQDYDNNHVEEDAQRAILDKLQKVLQQQREEAAKPKPKPQPGSAEYNTQLLKEKCDASGNSPVCMKAGHRCAARFAASEKIENFLNCVEKVQVCLDYYRQDECEEFAAQCQAELGTLSSSFYSMAECTCKKQGKAEGEALKFCIGAIWGQLM</sequence>
<feature type="chain" id="PRO_5001472337" evidence="2">
    <location>
        <begin position="19"/>
        <end position="324"/>
    </location>
</feature>
<dbReference type="AlphaFoldDB" id="A0A014MUF0"/>
<evidence type="ECO:0000313" key="5">
    <source>
        <dbReference type="Proteomes" id="UP000030151"/>
    </source>
</evidence>
<evidence type="ECO:0000313" key="4">
    <source>
        <dbReference type="EMBL" id="EXU94750.1"/>
    </source>
</evidence>
<evidence type="ECO:0000256" key="2">
    <source>
        <dbReference type="SAM" id="SignalP"/>
    </source>
</evidence>
<dbReference type="Pfam" id="PF22784">
    <property type="entry name" value="PTP-SAK"/>
    <property type="match status" value="1"/>
</dbReference>
<protein>
    <submittedName>
        <fullName evidence="4">Dual specificity phosphatase</fullName>
    </submittedName>
</protein>
<dbReference type="InterPro" id="IPR029021">
    <property type="entry name" value="Prot-tyrosine_phosphatase-like"/>
</dbReference>
<dbReference type="EMBL" id="JELW01000161">
    <property type="protein sequence ID" value="EXU94750.1"/>
    <property type="molecule type" value="Genomic_DNA"/>
</dbReference>
<dbReference type="eggNOG" id="ENOG502T71W">
    <property type="taxonomic scope" value="Eukaryota"/>
</dbReference>
<dbReference type="InterPro" id="IPR057023">
    <property type="entry name" value="PTP-SAK"/>
</dbReference>
<dbReference type="SUPFAM" id="SSF52799">
    <property type="entry name" value="(Phosphotyrosine protein) phosphatases II"/>
    <property type="match status" value="1"/>
</dbReference>
<feature type="domain" description="Swiss Army Knife protein DSP-PTPase phosphatase" evidence="3">
    <location>
        <begin position="68"/>
        <end position="179"/>
    </location>
</feature>
<proteinExistence type="predicted"/>
<evidence type="ECO:0000259" key="3">
    <source>
        <dbReference type="Pfam" id="PF22784"/>
    </source>
</evidence>
<dbReference type="HOGENOM" id="CLU_074869_0_0_1"/>
<accession>A0A014MUF0</accession>
<name>A0A014MUF0_9HYPO</name>
<gene>
    <name evidence="4" type="ORF">X797_012165</name>
</gene>
<keyword evidence="2" id="KW-0732">Signal</keyword>
<dbReference type="OrthoDB" id="4941550at2759"/>
<reference evidence="4 5" key="1">
    <citation type="submission" date="2014-02" db="EMBL/GenBank/DDBJ databases">
        <title>The genome sequence of the entomopathogenic fungus Metarhizium robertsii ARSEF 2575.</title>
        <authorList>
            <person name="Giuliano Garisto Donzelli B."/>
            <person name="Roe B.A."/>
            <person name="Macmil S.L."/>
            <person name="Krasnoff S.B."/>
            <person name="Gibson D.M."/>
        </authorList>
    </citation>
    <scope>NUCLEOTIDE SEQUENCE [LARGE SCALE GENOMIC DNA]</scope>
    <source>
        <strain evidence="4 5">ARSEF 2575</strain>
    </source>
</reference>
<dbReference type="GO" id="GO:0016791">
    <property type="term" value="F:phosphatase activity"/>
    <property type="evidence" value="ECO:0007669"/>
    <property type="project" value="UniProtKB-ARBA"/>
</dbReference>
<organism evidence="4 5">
    <name type="scientific">Metarhizium robertsii</name>
    <dbReference type="NCBI Taxonomy" id="568076"/>
    <lineage>
        <taxon>Eukaryota</taxon>
        <taxon>Fungi</taxon>
        <taxon>Dikarya</taxon>
        <taxon>Ascomycota</taxon>
        <taxon>Pezizomycotina</taxon>
        <taxon>Sordariomycetes</taxon>
        <taxon>Hypocreomycetidae</taxon>
        <taxon>Hypocreales</taxon>
        <taxon>Clavicipitaceae</taxon>
        <taxon>Metarhizium</taxon>
    </lineage>
</organism>
<evidence type="ECO:0000256" key="1">
    <source>
        <dbReference type="ARBA" id="ARBA00022801"/>
    </source>
</evidence>
<comment type="caution">
    <text evidence="4">The sequence shown here is derived from an EMBL/GenBank/DDBJ whole genome shotgun (WGS) entry which is preliminary data.</text>
</comment>
<keyword evidence="1" id="KW-0378">Hydrolase</keyword>
<feature type="signal peptide" evidence="2">
    <location>
        <begin position="1"/>
        <end position="18"/>
    </location>
</feature>
<dbReference type="Gene3D" id="3.90.190.10">
    <property type="entry name" value="Protein tyrosine phosphatase superfamily"/>
    <property type="match status" value="1"/>
</dbReference>